<gene>
    <name evidence="7" type="ORF">L1049_021033</name>
</gene>
<evidence type="ECO:0000256" key="2">
    <source>
        <dbReference type="ARBA" id="ARBA00022473"/>
    </source>
</evidence>
<dbReference type="InterPro" id="IPR012474">
    <property type="entry name" value="Frigida"/>
</dbReference>
<keyword evidence="4 5" id="KW-0287">Flowering</keyword>
<proteinExistence type="inferred from homology"/>
<keyword evidence="8" id="KW-1185">Reference proteome</keyword>
<dbReference type="Proteomes" id="UP001415857">
    <property type="component" value="Unassembled WGS sequence"/>
</dbReference>
<feature type="compositionally biased region" description="Polar residues" evidence="6">
    <location>
        <begin position="245"/>
        <end position="255"/>
    </location>
</feature>
<feature type="region of interest" description="Disordered" evidence="6">
    <location>
        <begin position="207"/>
        <end position="226"/>
    </location>
</feature>
<comment type="caution">
    <text evidence="7">The sequence shown here is derived from an EMBL/GenBank/DDBJ whole genome shotgun (WGS) entry which is preliminary data.</text>
</comment>
<reference evidence="7 8" key="1">
    <citation type="journal article" date="2024" name="Plant J.">
        <title>Genome sequences and population genomics reveal climatic adaptation and genomic divergence between two closely related sweetgum species.</title>
        <authorList>
            <person name="Xu W.Q."/>
            <person name="Ren C.Q."/>
            <person name="Zhang X.Y."/>
            <person name="Comes H.P."/>
            <person name="Liu X.H."/>
            <person name="Li Y.G."/>
            <person name="Kettle C.J."/>
            <person name="Jalonen R."/>
            <person name="Gaisberger H."/>
            <person name="Ma Y.Z."/>
            <person name="Qiu Y.X."/>
        </authorList>
    </citation>
    <scope>NUCLEOTIDE SEQUENCE [LARGE SCALE GENOMIC DNA]</scope>
    <source>
        <strain evidence="7">Hangzhou</strain>
    </source>
</reference>
<accession>A0AAP0X4T6</accession>
<sequence length="310" mass="34564">MKPAFDWMTKVRPAAKNYLEVLGFLLLVASYGLAPAFDEDELVSLFRIVAQQRQAPELCRVLGLADMFPYFIWNLIMKKQQLDAIKFIYACGLVENFPPVPLLKDYLKFSKHAAWRIIWKGNKSIEAQNEAINKRIADLRAVIRCIKDHKLASEYSPMNIKKLILQLKRKREKHRLTVPTPASNAQLQQHSEKKCTVSPAPAPSPITAPTPVHAPMAQPQHQSRNTHPWTAVSEKVVQNASVGAVSTGNSIQPHQRQPAGLYPDQGSRHRLSEPGYSGGKLSFSGPRADSGNLVVMTDSPVSFVAYDLPP</sequence>
<dbReference type="PANTHER" id="PTHR31791">
    <property type="entry name" value="FRIGIDA-LIKE PROTEIN 3-RELATED"/>
    <property type="match status" value="1"/>
</dbReference>
<evidence type="ECO:0000313" key="8">
    <source>
        <dbReference type="Proteomes" id="UP001415857"/>
    </source>
</evidence>
<evidence type="ECO:0000256" key="5">
    <source>
        <dbReference type="RuleBase" id="RU364012"/>
    </source>
</evidence>
<dbReference type="Pfam" id="PF07899">
    <property type="entry name" value="Frigida"/>
    <property type="match status" value="1"/>
</dbReference>
<dbReference type="GO" id="GO:0030154">
    <property type="term" value="P:cell differentiation"/>
    <property type="evidence" value="ECO:0007669"/>
    <property type="project" value="UniProtKB-KW"/>
</dbReference>
<name>A0AAP0X4T6_LIQFO</name>
<evidence type="ECO:0000256" key="4">
    <source>
        <dbReference type="ARBA" id="ARBA00023089"/>
    </source>
</evidence>
<dbReference type="PANTHER" id="PTHR31791:SF60">
    <property type="entry name" value="FRIGIDA-LIKE PROTEIN 5"/>
    <property type="match status" value="1"/>
</dbReference>
<keyword evidence="2 5" id="KW-0217">Developmental protein</keyword>
<comment type="similarity">
    <text evidence="1 5">Belongs to the Frigida family.</text>
</comment>
<dbReference type="GO" id="GO:0009908">
    <property type="term" value="P:flower development"/>
    <property type="evidence" value="ECO:0007669"/>
    <property type="project" value="UniProtKB-KW"/>
</dbReference>
<protein>
    <recommendedName>
        <fullName evidence="5">FRIGIDA-like protein</fullName>
    </recommendedName>
</protein>
<keyword evidence="3 5" id="KW-0221">Differentiation</keyword>
<evidence type="ECO:0000256" key="3">
    <source>
        <dbReference type="ARBA" id="ARBA00022782"/>
    </source>
</evidence>
<evidence type="ECO:0000256" key="1">
    <source>
        <dbReference type="ARBA" id="ARBA00008956"/>
    </source>
</evidence>
<organism evidence="7 8">
    <name type="scientific">Liquidambar formosana</name>
    <name type="common">Formosan gum</name>
    <dbReference type="NCBI Taxonomy" id="63359"/>
    <lineage>
        <taxon>Eukaryota</taxon>
        <taxon>Viridiplantae</taxon>
        <taxon>Streptophyta</taxon>
        <taxon>Embryophyta</taxon>
        <taxon>Tracheophyta</taxon>
        <taxon>Spermatophyta</taxon>
        <taxon>Magnoliopsida</taxon>
        <taxon>eudicotyledons</taxon>
        <taxon>Gunneridae</taxon>
        <taxon>Pentapetalae</taxon>
        <taxon>Saxifragales</taxon>
        <taxon>Altingiaceae</taxon>
        <taxon>Liquidambar</taxon>
    </lineage>
</organism>
<evidence type="ECO:0000313" key="7">
    <source>
        <dbReference type="EMBL" id="KAK9293049.1"/>
    </source>
</evidence>
<dbReference type="EMBL" id="JBBPBK010000001">
    <property type="protein sequence ID" value="KAK9293049.1"/>
    <property type="molecule type" value="Genomic_DNA"/>
</dbReference>
<feature type="region of interest" description="Disordered" evidence="6">
    <location>
        <begin position="245"/>
        <end position="283"/>
    </location>
</feature>
<evidence type="ECO:0000256" key="6">
    <source>
        <dbReference type="SAM" id="MobiDB-lite"/>
    </source>
</evidence>
<dbReference type="AlphaFoldDB" id="A0AAP0X4T6"/>